<organism evidence="1 2">
    <name type="scientific">Sorangium cellulosum</name>
    <name type="common">Polyangium cellulosum</name>
    <dbReference type="NCBI Taxonomy" id="56"/>
    <lineage>
        <taxon>Bacteria</taxon>
        <taxon>Pseudomonadati</taxon>
        <taxon>Myxococcota</taxon>
        <taxon>Polyangia</taxon>
        <taxon>Polyangiales</taxon>
        <taxon>Polyangiaceae</taxon>
        <taxon>Sorangium</taxon>
    </lineage>
</organism>
<proteinExistence type="predicted"/>
<accession>A0A150RJW3</accession>
<protein>
    <recommendedName>
        <fullName evidence="3">Ribbon-helix-helix protein CopG domain-containing protein</fullName>
    </recommendedName>
</protein>
<comment type="caution">
    <text evidence="1">The sequence shown here is derived from an EMBL/GenBank/DDBJ whole genome shotgun (WGS) entry which is preliminary data.</text>
</comment>
<dbReference type="Proteomes" id="UP000075515">
    <property type="component" value="Unassembled WGS sequence"/>
</dbReference>
<sequence>MSRQASKEAKVRLNLELPERVRERLERVRELSEADSLTEVIRRALSVYDALLTTTHDEGGKVVLRSADGNERELLLS</sequence>
<dbReference type="EMBL" id="JEMC01003554">
    <property type="protein sequence ID" value="KYF80443.1"/>
    <property type="molecule type" value="Genomic_DNA"/>
</dbReference>
<evidence type="ECO:0000313" key="1">
    <source>
        <dbReference type="EMBL" id="KYF80443.1"/>
    </source>
</evidence>
<gene>
    <name evidence="1" type="ORF">BE18_35850</name>
</gene>
<name>A0A150RJW3_SORCE</name>
<dbReference type="AlphaFoldDB" id="A0A150RJW3"/>
<evidence type="ECO:0000313" key="2">
    <source>
        <dbReference type="Proteomes" id="UP000075515"/>
    </source>
</evidence>
<reference evidence="1 2" key="1">
    <citation type="submission" date="2014-02" db="EMBL/GenBank/DDBJ databases">
        <title>The small core and large imbalanced accessory genome model reveals a collaborative survival strategy of Sorangium cellulosum strains in nature.</title>
        <authorList>
            <person name="Han K."/>
            <person name="Peng R."/>
            <person name="Blom J."/>
            <person name="Li Y.-Z."/>
        </authorList>
    </citation>
    <scope>NUCLEOTIDE SEQUENCE [LARGE SCALE GENOMIC DNA]</scope>
    <source>
        <strain evidence="1 2">So0149</strain>
    </source>
</reference>
<evidence type="ECO:0008006" key="3">
    <source>
        <dbReference type="Google" id="ProtNLM"/>
    </source>
</evidence>